<comment type="caution">
    <text evidence="1">The sequence shown here is derived from an EMBL/GenBank/DDBJ whole genome shotgun (WGS) entry which is preliminary data.</text>
</comment>
<proteinExistence type="predicted"/>
<evidence type="ECO:0000313" key="1">
    <source>
        <dbReference type="EMBL" id="MFD2159933.1"/>
    </source>
</evidence>
<sequence>MLFGMSVAMTGIVHQTIWVAKSPILQSNRYSPANTAITQARILITHLHLASRGNLEDFPENLESLVHSSQELTTKELYYQPADKAKLPEPWVYCPPSPADTTLENIVLHSSTPSFSGKWLVARANTSVELIDEAQFRQLLTKTKNMTQSD</sequence>
<evidence type="ECO:0000313" key="2">
    <source>
        <dbReference type="Proteomes" id="UP001597389"/>
    </source>
</evidence>
<reference evidence="2" key="1">
    <citation type="journal article" date="2019" name="Int. J. Syst. Evol. Microbiol.">
        <title>The Global Catalogue of Microorganisms (GCM) 10K type strain sequencing project: providing services to taxonomists for standard genome sequencing and annotation.</title>
        <authorList>
            <consortium name="The Broad Institute Genomics Platform"/>
            <consortium name="The Broad Institute Genome Sequencing Center for Infectious Disease"/>
            <person name="Wu L."/>
            <person name="Ma J."/>
        </authorList>
    </citation>
    <scope>NUCLEOTIDE SEQUENCE [LARGE SCALE GENOMIC DNA]</scope>
    <source>
        <strain evidence="2">CCUG 57942</strain>
    </source>
</reference>
<gene>
    <name evidence="1" type="ORF">ACFSW8_13580</name>
</gene>
<accession>A0ABW4ZD43</accession>
<keyword evidence="2" id="KW-1185">Reference proteome</keyword>
<name>A0ABW4ZD43_9BACT</name>
<dbReference type="EMBL" id="JBHUJB010000061">
    <property type="protein sequence ID" value="MFD2159933.1"/>
    <property type="molecule type" value="Genomic_DNA"/>
</dbReference>
<dbReference type="Proteomes" id="UP001597389">
    <property type="component" value="Unassembled WGS sequence"/>
</dbReference>
<protein>
    <submittedName>
        <fullName evidence="1">Uncharacterized protein</fullName>
    </submittedName>
</protein>
<organism evidence="1 2">
    <name type="scientific">Rubritalea tangerina</name>
    <dbReference type="NCBI Taxonomy" id="430798"/>
    <lineage>
        <taxon>Bacteria</taxon>
        <taxon>Pseudomonadati</taxon>
        <taxon>Verrucomicrobiota</taxon>
        <taxon>Verrucomicrobiia</taxon>
        <taxon>Verrucomicrobiales</taxon>
        <taxon>Rubritaleaceae</taxon>
        <taxon>Rubritalea</taxon>
    </lineage>
</organism>